<protein>
    <submittedName>
        <fullName evidence="1">Aminotran-1-2 domain-containing protein</fullName>
    </submittedName>
</protein>
<sequence>MGSIKDKLTPVDLSHHINIKSKSRHPSPLKDIIKFMGYDGMISLAGGLPHPSLFPLEQAKFECLAPPTAPSQKTAEDGLVSLNLGRGSSPGDLDLTQFLQYGSGAGNRQMIQLATELTERVHAPPCEYECLLHPGNTNAWAKVVGLLCEDNDYVIVEEYTYPSAQALWIPLGIKAAPVAADAEGILATSLRDLLENWDEKARGRGRPKLLYLVSVGSNPTGITISARRRKEIYAVCVEFDLIIVEDDPYYFLQFPGYSPQKEDTPFQPVPTEDFLKSLTPSFLSMDTQGRVVRLESFSKTLFPGLRLGYFVANPVFTERLLRVTEVETQDPAGLSQAFTIALFKQWGIDGYLSWLQNLQYQYETRRNWLLSAFYDQFTVVSAAESPVPTAQGYVACLQGKNGELRPVFSYVDPGAGMFVWSKFYFNSVPRFAELEGQSLEDPEQVFAQELWEALAAGLVLLTPGSYYHAWQGADKVSTKARGADPRSAYFRFSFATPTVRIKPQNSQDYDADTTVIQKEQIHEGVKRLRKVVDQFWGETI</sequence>
<comment type="caution">
    <text evidence="1">The sequence shown here is derived from an EMBL/GenBank/DDBJ whole genome shotgun (WGS) entry which is preliminary data.</text>
</comment>
<evidence type="ECO:0000313" key="2">
    <source>
        <dbReference type="Proteomes" id="UP001065298"/>
    </source>
</evidence>
<dbReference type="Proteomes" id="UP001065298">
    <property type="component" value="Chromosome 10"/>
</dbReference>
<name>A0ACC0QJX6_9HYPO</name>
<keyword evidence="2" id="KW-1185">Reference proteome</keyword>
<organism evidence="1 2">
    <name type="scientific">Fusarium keratoplasticum</name>
    <dbReference type="NCBI Taxonomy" id="1328300"/>
    <lineage>
        <taxon>Eukaryota</taxon>
        <taxon>Fungi</taxon>
        <taxon>Dikarya</taxon>
        <taxon>Ascomycota</taxon>
        <taxon>Pezizomycotina</taxon>
        <taxon>Sordariomycetes</taxon>
        <taxon>Hypocreomycetidae</taxon>
        <taxon>Hypocreales</taxon>
        <taxon>Nectriaceae</taxon>
        <taxon>Fusarium</taxon>
        <taxon>Fusarium solani species complex</taxon>
    </lineage>
</organism>
<evidence type="ECO:0000313" key="1">
    <source>
        <dbReference type="EMBL" id="KAI8654792.1"/>
    </source>
</evidence>
<accession>A0ACC0QJX6</accession>
<reference evidence="1" key="1">
    <citation type="submission" date="2022-06" db="EMBL/GenBank/DDBJ databases">
        <title>Fusarium solani species complex genomes reveal bases of compartmentalisation and animal pathogenesis.</title>
        <authorList>
            <person name="Tsai I.J."/>
        </authorList>
    </citation>
    <scope>NUCLEOTIDE SEQUENCE</scope>
    <source>
        <strain evidence="1">Fu6.1</strain>
    </source>
</reference>
<dbReference type="EMBL" id="CM046512">
    <property type="protein sequence ID" value="KAI8654792.1"/>
    <property type="molecule type" value="Genomic_DNA"/>
</dbReference>
<gene>
    <name evidence="1" type="ORF">NCS57_01226300</name>
</gene>
<proteinExistence type="predicted"/>